<proteinExistence type="inferred from homology"/>
<dbReference type="InterPro" id="IPR003481">
    <property type="entry name" value="FliD_N"/>
</dbReference>
<dbReference type="InterPro" id="IPR010809">
    <property type="entry name" value="FliD_C"/>
</dbReference>
<dbReference type="InterPro" id="IPR040026">
    <property type="entry name" value="FliD"/>
</dbReference>
<gene>
    <name evidence="6" type="ORF">ACY05_01780</name>
</gene>
<dbReference type="RefSeq" id="WP_067169966.1">
    <property type="nucleotide sequence ID" value="NZ_LFZK01000001.1"/>
</dbReference>
<protein>
    <recommendedName>
        <fullName evidence="5">Flagellar hook-associated protein 2</fullName>
        <shortName evidence="5">HAP2</shortName>
    </recommendedName>
    <alternativeName>
        <fullName evidence="5">Flagellar cap protein</fullName>
    </alternativeName>
</protein>
<dbReference type="GO" id="GO:0005576">
    <property type="term" value="C:extracellular region"/>
    <property type="evidence" value="ECO:0007669"/>
    <property type="project" value="UniProtKB-SubCell"/>
</dbReference>
<dbReference type="OrthoDB" id="9810816at2"/>
<keyword evidence="4 5" id="KW-0975">Bacterial flagellum</keyword>
<comment type="subcellular location">
    <subcellularLocation>
        <location evidence="5">Secreted</location>
    </subcellularLocation>
    <subcellularLocation>
        <location evidence="5">Bacterial flagellum</location>
    </subcellularLocation>
</comment>
<organism evidence="6 7">
    <name type="scientific">Sterolibacterium denitrificans</name>
    <dbReference type="NCBI Taxonomy" id="157592"/>
    <lineage>
        <taxon>Bacteria</taxon>
        <taxon>Pseudomonadati</taxon>
        <taxon>Pseudomonadota</taxon>
        <taxon>Betaproteobacteria</taxon>
        <taxon>Nitrosomonadales</taxon>
        <taxon>Sterolibacteriaceae</taxon>
        <taxon>Sterolibacterium</taxon>
    </lineage>
</organism>
<dbReference type="Pfam" id="PF02465">
    <property type="entry name" value="FliD_N"/>
    <property type="match status" value="1"/>
</dbReference>
<keyword evidence="5" id="KW-0964">Secreted</keyword>
<dbReference type="Pfam" id="PF07196">
    <property type="entry name" value="Flagellin_IN"/>
    <property type="match status" value="1"/>
</dbReference>
<keyword evidence="3" id="KW-0175">Coiled coil</keyword>
<dbReference type="GO" id="GO:0009424">
    <property type="term" value="C:bacterial-type flagellum hook"/>
    <property type="evidence" value="ECO:0007669"/>
    <property type="project" value="UniProtKB-UniRule"/>
</dbReference>
<dbReference type="GO" id="GO:0071973">
    <property type="term" value="P:bacterial-type flagellum-dependent cell motility"/>
    <property type="evidence" value="ECO:0007669"/>
    <property type="project" value="TreeGrafter"/>
</dbReference>
<reference evidence="6 7" key="1">
    <citation type="journal article" date="2016" name="ISME J.">
        <title>Integrated multi-omics analyses reveal the biochemical mechanisms and phylogenetic relevance of anaerobic androgen biodegradation in the environment.</title>
        <authorList>
            <person name="Yang F.C."/>
            <person name="Chen Y.L."/>
            <person name="Tang S.L."/>
            <person name="Yu C.P."/>
            <person name="Wang P.H."/>
            <person name="Ismail W."/>
            <person name="Wang C.H."/>
            <person name="Ding J.Y."/>
            <person name="Yang C.Y."/>
            <person name="Yang C.Y."/>
            <person name="Chiang Y.R."/>
        </authorList>
    </citation>
    <scope>NUCLEOTIDE SEQUENCE [LARGE SCALE GENOMIC DNA]</scope>
    <source>
        <strain evidence="6 7">DSM 13999</strain>
    </source>
</reference>
<comment type="function">
    <text evidence="5">Required for morphogenesis and for the elongation of the flagellar filament by facilitating polymerization of the flagellin monomers at the tip of growing filament. Forms a capping structure, which prevents flagellin subunits (transported through the central channel of the flagellum) from leaking out without polymerization at the distal end.</text>
</comment>
<evidence type="ECO:0000256" key="4">
    <source>
        <dbReference type="ARBA" id="ARBA00023143"/>
    </source>
</evidence>
<dbReference type="InterPro" id="IPR010810">
    <property type="entry name" value="Flagellin_hook_IN_motif"/>
</dbReference>
<comment type="subunit">
    <text evidence="2 5">Homopentamer.</text>
</comment>
<evidence type="ECO:0000313" key="6">
    <source>
        <dbReference type="EMBL" id="KYC29292.1"/>
    </source>
</evidence>
<evidence type="ECO:0000256" key="5">
    <source>
        <dbReference type="RuleBase" id="RU362066"/>
    </source>
</evidence>
<name>A0A656Z8N3_9PROT</name>
<dbReference type="GO" id="GO:0009421">
    <property type="term" value="C:bacterial-type flagellum filament cap"/>
    <property type="evidence" value="ECO:0007669"/>
    <property type="project" value="InterPro"/>
</dbReference>
<dbReference type="AlphaFoldDB" id="A0A656Z8N3"/>
<evidence type="ECO:0000313" key="7">
    <source>
        <dbReference type="Proteomes" id="UP000243416"/>
    </source>
</evidence>
<sequence>MAGLSSTGIGSGLDVSGLVSKLMEAESKPLVSLASKEATIQAKISAFGSVKSSLSALQTAAQTLAKPASFTGSSATVADTSILTATADTSVAPGNYNINVTQLAKNHVIRSDGAYTTSDTFNAGTLTLTVNGKTTNVAIEAGKNDTLAGIAKSINEAKAGVNAAVVNTGSAQRLVLTSASLGTNGAIGLSVAETGSGATHSLTDFAYGGSDTPTMLQTQAADDAIFTVNNIEITRSSNTVSDVISGLTLGLAKLGETKVTVARDTGMTTSAINAFVKAYNDVVTTLGRVSAYDAEAKKASTLTGDSTVRSLEFQLSSLSGSVVGDISGNTARLSDIGISRQLDGTLKVDDAKLKAALNNPERDVMGLFSSTEAGREGIAVRFGNALTNMLGEGGSLTSRTDGLNSTIKDIARQRTAINQRLEAVQANYLKQFQALDSLISSMSTTSNYLTQQLSALAAMTNGSK</sequence>
<dbReference type="Proteomes" id="UP000243416">
    <property type="component" value="Unassembled WGS sequence"/>
</dbReference>
<evidence type="ECO:0000256" key="2">
    <source>
        <dbReference type="ARBA" id="ARBA00011255"/>
    </source>
</evidence>
<comment type="caution">
    <text evidence="6">The sequence shown here is derived from an EMBL/GenBank/DDBJ whole genome shotgun (WGS) entry which is preliminary data.</text>
</comment>
<dbReference type="GO" id="GO:0007155">
    <property type="term" value="P:cell adhesion"/>
    <property type="evidence" value="ECO:0007669"/>
    <property type="project" value="InterPro"/>
</dbReference>
<comment type="similarity">
    <text evidence="1 5">Belongs to the FliD family.</text>
</comment>
<dbReference type="EMBL" id="LFZK01000001">
    <property type="protein sequence ID" value="KYC29292.1"/>
    <property type="molecule type" value="Genomic_DNA"/>
</dbReference>
<dbReference type="Pfam" id="PF07195">
    <property type="entry name" value="FliD_C"/>
    <property type="match status" value="1"/>
</dbReference>
<evidence type="ECO:0000256" key="3">
    <source>
        <dbReference type="ARBA" id="ARBA00023054"/>
    </source>
</evidence>
<dbReference type="PANTHER" id="PTHR30288">
    <property type="entry name" value="FLAGELLAR CAP/ASSEMBLY PROTEIN FLID"/>
    <property type="match status" value="1"/>
</dbReference>
<evidence type="ECO:0000256" key="1">
    <source>
        <dbReference type="ARBA" id="ARBA00009764"/>
    </source>
</evidence>
<dbReference type="PANTHER" id="PTHR30288:SF0">
    <property type="entry name" value="FLAGELLAR HOOK-ASSOCIATED PROTEIN 2"/>
    <property type="match status" value="1"/>
</dbReference>
<accession>A0A656Z8N3</accession>
<keyword evidence="7" id="KW-1185">Reference proteome</keyword>